<dbReference type="PANTHER" id="PTHR33676:SF12">
    <property type="entry name" value="EXPRESSED PROTEIN"/>
    <property type="match status" value="1"/>
</dbReference>
<dbReference type="PANTHER" id="PTHR33676">
    <property type="entry name" value="COLD REGULATED PROTEIN 27"/>
    <property type="match status" value="1"/>
</dbReference>
<keyword evidence="2" id="KW-1185">Reference proteome</keyword>
<dbReference type="GO" id="GO:0009409">
    <property type="term" value="P:response to cold"/>
    <property type="evidence" value="ECO:0007669"/>
    <property type="project" value="InterPro"/>
</dbReference>
<dbReference type="InterPro" id="IPR044678">
    <property type="entry name" value="COR27/28"/>
</dbReference>
<name>A0AAQ3SQN5_PASNO</name>
<protein>
    <submittedName>
        <fullName evidence="1">Uncharacterized protein</fullName>
    </submittedName>
</protein>
<accession>A0AAQ3SQN5</accession>
<evidence type="ECO:0000313" key="1">
    <source>
        <dbReference type="EMBL" id="WVZ58729.1"/>
    </source>
</evidence>
<proteinExistence type="predicted"/>
<gene>
    <name evidence="1" type="ORF">U9M48_008969</name>
</gene>
<organism evidence="1 2">
    <name type="scientific">Paspalum notatum var. saurae</name>
    <dbReference type="NCBI Taxonomy" id="547442"/>
    <lineage>
        <taxon>Eukaryota</taxon>
        <taxon>Viridiplantae</taxon>
        <taxon>Streptophyta</taxon>
        <taxon>Embryophyta</taxon>
        <taxon>Tracheophyta</taxon>
        <taxon>Spermatophyta</taxon>
        <taxon>Magnoliopsida</taxon>
        <taxon>Liliopsida</taxon>
        <taxon>Poales</taxon>
        <taxon>Poaceae</taxon>
        <taxon>PACMAD clade</taxon>
        <taxon>Panicoideae</taxon>
        <taxon>Andropogonodae</taxon>
        <taxon>Paspaleae</taxon>
        <taxon>Paspalinae</taxon>
        <taxon>Paspalum</taxon>
    </lineage>
</organism>
<dbReference type="GO" id="GO:0042752">
    <property type="term" value="P:regulation of circadian rhythm"/>
    <property type="evidence" value="ECO:0007669"/>
    <property type="project" value="InterPro"/>
</dbReference>
<reference evidence="1 2" key="1">
    <citation type="submission" date="2024-02" db="EMBL/GenBank/DDBJ databases">
        <title>High-quality chromosome-scale genome assembly of Pensacola bahiagrass (Paspalum notatum Flugge var. saurae).</title>
        <authorList>
            <person name="Vega J.M."/>
            <person name="Podio M."/>
            <person name="Orjuela J."/>
            <person name="Siena L.A."/>
            <person name="Pessino S.C."/>
            <person name="Combes M.C."/>
            <person name="Mariac C."/>
            <person name="Albertini E."/>
            <person name="Pupilli F."/>
            <person name="Ortiz J.P.A."/>
            <person name="Leblanc O."/>
        </authorList>
    </citation>
    <scope>NUCLEOTIDE SEQUENCE [LARGE SCALE GENOMIC DNA]</scope>
    <source>
        <strain evidence="1">R1</strain>
        <tissue evidence="1">Leaf</tissue>
    </source>
</reference>
<sequence>MGDVSLNQPLINEDPLPLPLPLPGSIAKQGDHIQGLLSAGWTDERHSSYISSMEASFVEQLYGQENCGNDATKSHLRNGYKVIQEGMCKNIRFERNNADTRDIGTNFPQENPWLRRFRPRGASVNRGVEPMVDDYGSGTDTVREKVRTHARQVKASVEERLIGKSKEVTDQNFPDEEIEWWFHAEEHTQRPKAWGSHALLKPEGGHGRPVLLDRSCCRGKYFSEVD</sequence>
<dbReference type="Proteomes" id="UP001341281">
    <property type="component" value="Chromosome 02"/>
</dbReference>
<dbReference type="EMBL" id="CP144746">
    <property type="protein sequence ID" value="WVZ58729.1"/>
    <property type="molecule type" value="Genomic_DNA"/>
</dbReference>
<evidence type="ECO:0000313" key="2">
    <source>
        <dbReference type="Proteomes" id="UP001341281"/>
    </source>
</evidence>
<dbReference type="AlphaFoldDB" id="A0AAQ3SQN5"/>